<organism evidence="1 2">
    <name type="scientific">Parascaris univalens</name>
    <name type="common">Nematode worm</name>
    <dbReference type="NCBI Taxonomy" id="6257"/>
    <lineage>
        <taxon>Eukaryota</taxon>
        <taxon>Metazoa</taxon>
        <taxon>Ecdysozoa</taxon>
        <taxon>Nematoda</taxon>
        <taxon>Chromadorea</taxon>
        <taxon>Rhabditida</taxon>
        <taxon>Spirurina</taxon>
        <taxon>Ascaridomorpha</taxon>
        <taxon>Ascaridoidea</taxon>
        <taxon>Ascarididae</taxon>
        <taxon>Parascaris</taxon>
    </lineage>
</organism>
<sequence length="122" mass="13371">MTRSGICKSDPNFAALHGVMKRKTTSDVGMNGMLTALARSTLGDDDNERTNAAKLLGSSDATLFAEAITELSTAVSPEESTSTSDVTLTVKPANIRIIKRHTSNIDRHETRRMRRLQWPGRL</sequence>
<dbReference type="AlphaFoldDB" id="A0A915B9A6"/>
<accession>A0A915B9A6</accession>
<evidence type="ECO:0000313" key="2">
    <source>
        <dbReference type="WBParaSite" id="PgR031_g091_t01"/>
    </source>
</evidence>
<keyword evidence="1" id="KW-1185">Reference proteome</keyword>
<reference evidence="2" key="1">
    <citation type="submission" date="2022-11" db="UniProtKB">
        <authorList>
            <consortium name="WormBaseParasite"/>
        </authorList>
    </citation>
    <scope>IDENTIFICATION</scope>
</reference>
<name>A0A915B9A6_PARUN</name>
<evidence type="ECO:0000313" key="1">
    <source>
        <dbReference type="Proteomes" id="UP000887569"/>
    </source>
</evidence>
<dbReference type="Proteomes" id="UP000887569">
    <property type="component" value="Unplaced"/>
</dbReference>
<protein>
    <submittedName>
        <fullName evidence="2">Uncharacterized protein</fullName>
    </submittedName>
</protein>
<proteinExistence type="predicted"/>
<dbReference type="WBParaSite" id="PgR031_g091_t01">
    <property type="protein sequence ID" value="PgR031_g091_t01"/>
    <property type="gene ID" value="PgR031_g091"/>
</dbReference>